<comment type="caution">
    <text evidence="8">The sequence shown here is derived from an EMBL/GenBank/DDBJ whole genome shotgun (WGS) entry which is preliminary data.</text>
</comment>
<dbReference type="InterPro" id="IPR036259">
    <property type="entry name" value="MFS_trans_sf"/>
</dbReference>
<evidence type="ECO:0000256" key="4">
    <source>
        <dbReference type="ARBA" id="ARBA00022989"/>
    </source>
</evidence>
<sequence>MTSSTLGDGAQAPSASKQELDQIYKKVMWRILPFIFLLWMLAWIDRLNIGFAKLQMQPELGFSETVYGIGAGIFFLGYFFFEVPSNWLLLRIGARKTLARIAFGWGLICVLMMFTKTAAYFYVMRFLLGAFEAGFQPGVLLFLTFWFPAHRRAKAFAVFISASAVASVVGAPLAGFIMTRLDGVNDWSGWQWLFLLEGLPTIFAGILAVMFIVDSPEKASWLSQREKDLIKQELVLDAKAAGPREHSFKKALGNADLWTLTLMFFGIVAANSTLAFFAPTLVRSLGPTDPLQVGLLVGLVYVFGAIFQLALGFSADRRREARLHTGIPVIIGAIGLAGVGLFLGNNTTLAFISLIVAVSGTMGCIPVYWQLPNAVLAGSAAAIGVAFINSVANLAGFGAPFMLGALKDASGNFQSGLWVIAALELAVGIWILSFRKRRQAT</sequence>
<dbReference type="PROSITE" id="PS50850">
    <property type="entry name" value="MFS"/>
    <property type="match status" value="1"/>
</dbReference>
<evidence type="ECO:0000256" key="2">
    <source>
        <dbReference type="ARBA" id="ARBA00022448"/>
    </source>
</evidence>
<keyword evidence="5 6" id="KW-0472">Membrane</keyword>
<evidence type="ECO:0000256" key="5">
    <source>
        <dbReference type="ARBA" id="ARBA00023136"/>
    </source>
</evidence>
<reference evidence="8 9" key="2">
    <citation type="submission" date="2018-05" db="EMBL/GenBank/DDBJ databases">
        <authorList>
            <person name="Lanie J.A."/>
            <person name="Ng W.-L."/>
            <person name="Kazmierczak K.M."/>
            <person name="Andrzejewski T.M."/>
            <person name="Davidsen T.M."/>
            <person name="Wayne K.J."/>
            <person name="Tettelin H."/>
            <person name="Glass J.I."/>
            <person name="Rusch D."/>
            <person name="Podicherti R."/>
            <person name="Tsui H.-C.T."/>
            <person name="Winkler M.E."/>
        </authorList>
    </citation>
    <scope>NUCLEOTIDE SEQUENCE [LARGE SCALE GENOMIC DNA]</scope>
    <source>
        <strain evidence="8 9">YBY</strain>
    </source>
</reference>
<dbReference type="EMBL" id="QEXO01000001">
    <property type="protein sequence ID" value="PWE15501.1"/>
    <property type="molecule type" value="Genomic_DNA"/>
</dbReference>
<protein>
    <submittedName>
        <fullName evidence="8">MFS transporter</fullName>
    </submittedName>
</protein>
<comment type="subcellular location">
    <subcellularLocation>
        <location evidence="1">Membrane</location>
        <topology evidence="1">Multi-pass membrane protein</topology>
    </subcellularLocation>
</comment>
<dbReference type="InterPro" id="IPR020846">
    <property type="entry name" value="MFS_dom"/>
</dbReference>
<gene>
    <name evidence="8" type="ORF">DF183_01870</name>
</gene>
<keyword evidence="2" id="KW-0813">Transport</keyword>
<proteinExistence type="predicted"/>
<feature type="transmembrane region" description="Helical" evidence="6">
    <location>
        <begin position="415"/>
        <end position="434"/>
    </location>
</feature>
<evidence type="ECO:0000256" key="3">
    <source>
        <dbReference type="ARBA" id="ARBA00022692"/>
    </source>
</evidence>
<keyword evidence="4 6" id="KW-1133">Transmembrane helix</keyword>
<accession>A0A2U2BNA3</accession>
<feature type="domain" description="Major facilitator superfamily (MFS) profile" evidence="7">
    <location>
        <begin position="31"/>
        <end position="439"/>
    </location>
</feature>
<dbReference type="Pfam" id="PF07690">
    <property type="entry name" value="MFS_1"/>
    <property type="match status" value="1"/>
</dbReference>
<feature type="transmembrane region" description="Helical" evidence="6">
    <location>
        <begin position="381"/>
        <end position="403"/>
    </location>
</feature>
<feature type="transmembrane region" description="Helical" evidence="6">
    <location>
        <begin position="64"/>
        <end position="81"/>
    </location>
</feature>
<dbReference type="AlphaFoldDB" id="A0A2U2BNA3"/>
<keyword evidence="3 6" id="KW-0812">Transmembrane</keyword>
<feature type="transmembrane region" description="Helical" evidence="6">
    <location>
        <begin position="349"/>
        <end position="369"/>
    </location>
</feature>
<feature type="transmembrane region" description="Helical" evidence="6">
    <location>
        <begin position="129"/>
        <end position="149"/>
    </location>
</feature>
<feature type="transmembrane region" description="Helical" evidence="6">
    <location>
        <begin position="27"/>
        <end position="44"/>
    </location>
</feature>
<dbReference type="PANTHER" id="PTHR43791:SF36">
    <property type="entry name" value="TRANSPORTER, PUTATIVE (AFU_ORTHOLOGUE AFUA_6G08340)-RELATED"/>
    <property type="match status" value="1"/>
</dbReference>
<feature type="transmembrane region" description="Helical" evidence="6">
    <location>
        <begin position="290"/>
        <end position="311"/>
    </location>
</feature>
<dbReference type="Proteomes" id="UP000245216">
    <property type="component" value="Unassembled WGS sequence"/>
</dbReference>
<dbReference type="STRING" id="511.UZ73_03025"/>
<dbReference type="CDD" id="cd17319">
    <property type="entry name" value="MFS_ExuT_GudP_like"/>
    <property type="match status" value="1"/>
</dbReference>
<feature type="transmembrane region" description="Helical" evidence="6">
    <location>
        <begin position="156"/>
        <end position="178"/>
    </location>
</feature>
<dbReference type="FunFam" id="1.20.1250.20:FF:000018">
    <property type="entry name" value="MFS transporter permease"/>
    <property type="match status" value="1"/>
</dbReference>
<dbReference type="RefSeq" id="WP_109088271.1">
    <property type="nucleotide sequence ID" value="NZ_QEXO01000001.1"/>
</dbReference>
<evidence type="ECO:0000313" key="9">
    <source>
        <dbReference type="Proteomes" id="UP000245216"/>
    </source>
</evidence>
<evidence type="ECO:0000256" key="1">
    <source>
        <dbReference type="ARBA" id="ARBA00004141"/>
    </source>
</evidence>
<dbReference type="GO" id="GO:0005886">
    <property type="term" value="C:plasma membrane"/>
    <property type="evidence" value="ECO:0007669"/>
    <property type="project" value="TreeGrafter"/>
</dbReference>
<dbReference type="PANTHER" id="PTHR43791">
    <property type="entry name" value="PERMEASE-RELATED"/>
    <property type="match status" value="1"/>
</dbReference>
<dbReference type="InterPro" id="IPR011701">
    <property type="entry name" value="MFS"/>
</dbReference>
<dbReference type="GO" id="GO:0022857">
    <property type="term" value="F:transmembrane transporter activity"/>
    <property type="evidence" value="ECO:0007669"/>
    <property type="project" value="InterPro"/>
</dbReference>
<feature type="transmembrane region" description="Helical" evidence="6">
    <location>
        <begin position="257"/>
        <end position="278"/>
    </location>
</feature>
<organism evidence="8 9">
    <name type="scientific">Alcaligenes faecalis</name>
    <dbReference type="NCBI Taxonomy" id="511"/>
    <lineage>
        <taxon>Bacteria</taxon>
        <taxon>Pseudomonadati</taxon>
        <taxon>Pseudomonadota</taxon>
        <taxon>Betaproteobacteria</taxon>
        <taxon>Burkholderiales</taxon>
        <taxon>Alcaligenaceae</taxon>
        <taxon>Alcaligenes</taxon>
    </lineage>
</organism>
<evidence type="ECO:0000259" key="7">
    <source>
        <dbReference type="PROSITE" id="PS50850"/>
    </source>
</evidence>
<dbReference type="SUPFAM" id="SSF103473">
    <property type="entry name" value="MFS general substrate transporter"/>
    <property type="match status" value="1"/>
</dbReference>
<feature type="transmembrane region" description="Helical" evidence="6">
    <location>
        <begin position="190"/>
        <end position="213"/>
    </location>
</feature>
<evidence type="ECO:0000313" key="8">
    <source>
        <dbReference type="EMBL" id="PWE15501.1"/>
    </source>
</evidence>
<feature type="transmembrane region" description="Helical" evidence="6">
    <location>
        <begin position="102"/>
        <end position="123"/>
    </location>
</feature>
<name>A0A2U2BNA3_ALCFA</name>
<feature type="transmembrane region" description="Helical" evidence="6">
    <location>
        <begin position="323"/>
        <end position="343"/>
    </location>
</feature>
<evidence type="ECO:0000256" key="6">
    <source>
        <dbReference type="SAM" id="Phobius"/>
    </source>
</evidence>
<reference evidence="8 9" key="1">
    <citation type="submission" date="2018-05" db="EMBL/GenBank/DDBJ databases">
        <title>Genome Sequence of an Efficient Indole-Degrading Bacterium, Alcaligenes sp.YBY.</title>
        <authorList>
            <person name="Yang B."/>
        </authorList>
    </citation>
    <scope>NUCLEOTIDE SEQUENCE [LARGE SCALE GENOMIC DNA]</scope>
    <source>
        <strain evidence="8 9">YBY</strain>
    </source>
</reference>
<dbReference type="Gene3D" id="1.20.1250.20">
    <property type="entry name" value="MFS general substrate transporter like domains"/>
    <property type="match status" value="2"/>
</dbReference>